<dbReference type="SUPFAM" id="SSF56436">
    <property type="entry name" value="C-type lectin-like"/>
    <property type="match status" value="1"/>
</dbReference>
<dbReference type="Proteomes" id="UP000238823">
    <property type="component" value="Unassembled WGS sequence"/>
</dbReference>
<accession>A0A2S9XLX2</accession>
<dbReference type="RefSeq" id="WP_146158725.1">
    <property type="nucleotide sequence ID" value="NZ_PVNL01000147.1"/>
</dbReference>
<reference evidence="4 5" key="1">
    <citation type="submission" date="2018-03" db="EMBL/GenBank/DDBJ databases">
        <title>Draft Genome Sequences of the Obligatory Marine Myxobacteria Enhygromyxa salina SWB007.</title>
        <authorList>
            <person name="Poehlein A."/>
            <person name="Moghaddam J.A."/>
            <person name="Harms H."/>
            <person name="Alanjari M."/>
            <person name="Koenig G.M."/>
            <person name="Daniel R."/>
            <person name="Schaeberle T.F."/>
        </authorList>
    </citation>
    <scope>NUCLEOTIDE SEQUENCE [LARGE SCALE GENOMIC DNA]</scope>
    <source>
        <strain evidence="4 5">SWB007</strain>
    </source>
</reference>
<feature type="signal peptide" evidence="3">
    <location>
        <begin position="1"/>
        <end position="24"/>
    </location>
</feature>
<comment type="caution">
    <text evidence="4">The sequence shown here is derived from an EMBL/GenBank/DDBJ whole genome shotgun (WGS) entry which is preliminary data.</text>
</comment>
<dbReference type="Pfam" id="PF04885">
    <property type="entry name" value="Stig1"/>
    <property type="match status" value="1"/>
</dbReference>
<gene>
    <name evidence="4" type="ORF">ENSA7_81090</name>
</gene>
<feature type="compositionally biased region" description="Low complexity" evidence="2">
    <location>
        <begin position="58"/>
        <end position="67"/>
    </location>
</feature>
<feature type="compositionally biased region" description="Acidic residues" evidence="2">
    <location>
        <begin position="32"/>
        <end position="57"/>
    </location>
</feature>
<dbReference type="EMBL" id="PVNL01000147">
    <property type="protein sequence ID" value="PRP93681.1"/>
    <property type="molecule type" value="Genomic_DNA"/>
</dbReference>
<dbReference type="Gene3D" id="3.10.100.10">
    <property type="entry name" value="Mannose-Binding Protein A, subunit A"/>
    <property type="match status" value="1"/>
</dbReference>
<dbReference type="InterPro" id="IPR016186">
    <property type="entry name" value="C-type_lectin-like/link_sf"/>
</dbReference>
<evidence type="ECO:0000256" key="1">
    <source>
        <dbReference type="ARBA" id="ARBA00022729"/>
    </source>
</evidence>
<dbReference type="OrthoDB" id="5524965at2"/>
<dbReference type="InterPro" id="IPR006969">
    <property type="entry name" value="Stig-like"/>
</dbReference>
<evidence type="ECO:0000313" key="5">
    <source>
        <dbReference type="Proteomes" id="UP000238823"/>
    </source>
</evidence>
<evidence type="ECO:0000256" key="2">
    <source>
        <dbReference type="SAM" id="MobiDB-lite"/>
    </source>
</evidence>
<sequence>MTQLRSAVAVALLCGCTLPNPAFNDRGAGDGDTGDGDQGDGDPSTGDDDPGTGDGDGDTTTGPGTTDTGDESTDTGDACPPALTDCDGQCIDLTSDNSNCGMCGKACGDHEVCLASDCVPVKYVFVTSVPGNGQWGGLEGAAQLCGELAGNANLPGDYAPWLSTADEFPAKTYSQIGPYVRTDRVIVASSWEDLTDGTIDAPIDRDESGAPIQPSPAPGCQLQYAVWTGTTNEGEYTEPNCGDWDIDASQQSKDGVVGDAKSQVAWSTGALCAQHCSAELPVYCVQQ</sequence>
<evidence type="ECO:0000256" key="3">
    <source>
        <dbReference type="SAM" id="SignalP"/>
    </source>
</evidence>
<dbReference type="AlphaFoldDB" id="A0A2S9XLX2"/>
<keyword evidence="1 3" id="KW-0732">Signal</keyword>
<organism evidence="4 5">
    <name type="scientific">Enhygromyxa salina</name>
    <dbReference type="NCBI Taxonomy" id="215803"/>
    <lineage>
        <taxon>Bacteria</taxon>
        <taxon>Pseudomonadati</taxon>
        <taxon>Myxococcota</taxon>
        <taxon>Polyangia</taxon>
        <taxon>Nannocystales</taxon>
        <taxon>Nannocystaceae</taxon>
        <taxon>Enhygromyxa</taxon>
    </lineage>
</organism>
<feature type="chain" id="PRO_5015531659" evidence="3">
    <location>
        <begin position="25"/>
        <end position="287"/>
    </location>
</feature>
<feature type="region of interest" description="Disordered" evidence="2">
    <location>
        <begin position="25"/>
        <end position="76"/>
    </location>
</feature>
<proteinExistence type="predicted"/>
<dbReference type="InterPro" id="IPR016187">
    <property type="entry name" value="CTDL_fold"/>
</dbReference>
<dbReference type="PROSITE" id="PS51257">
    <property type="entry name" value="PROKAR_LIPOPROTEIN"/>
    <property type="match status" value="1"/>
</dbReference>
<protein>
    <submittedName>
        <fullName evidence="4">Uncharacterized protein</fullName>
    </submittedName>
</protein>
<evidence type="ECO:0000313" key="4">
    <source>
        <dbReference type="EMBL" id="PRP93681.1"/>
    </source>
</evidence>
<name>A0A2S9XLX2_9BACT</name>